<name>A0A0E3S1I6_9EURY</name>
<dbReference type="PANTHER" id="PTHR35902:SF3">
    <property type="entry name" value="NPCBM-ASSOCIATED, NEW3 DOMAIN OF ALPHA-GALACTOSIDASE"/>
    <property type="match status" value="1"/>
</dbReference>
<evidence type="ECO:0000313" key="3">
    <source>
        <dbReference type="EMBL" id="AKB74584.1"/>
    </source>
</evidence>
<feature type="domain" description="CARDB" evidence="2">
    <location>
        <begin position="191"/>
        <end position="264"/>
    </location>
</feature>
<dbReference type="GO" id="GO:0008233">
    <property type="term" value="F:peptidase activity"/>
    <property type="evidence" value="ECO:0007669"/>
    <property type="project" value="UniProtKB-KW"/>
</dbReference>
<dbReference type="EMBL" id="CP009515">
    <property type="protein sequence ID" value="AKB74584.1"/>
    <property type="molecule type" value="Genomic_DNA"/>
</dbReference>
<dbReference type="PATRIC" id="fig|1434111.4.peg.1725"/>
<dbReference type="GeneID" id="24806065"/>
<feature type="transmembrane region" description="Helical" evidence="1">
    <location>
        <begin position="408"/>
        <end position="426"/>
    </location>
</feature>
<dbReference type="AlphaFoldDB" id="A0A0E3S1I6"/>
<evidence type="ECO:0000313" key="4">
    <source>
        <dbReference type="Proteomes" id="UP000033072"/>
    </source>
</evidence>
<dbReference type="GO" id="GO:0006508">
    <property type="term" value="P:proteolysis"/>
    <property type="evidence" value="ECO:0007669"/>
    <property type="project" value="UniProtKB-KW"/>
</dbReference>
<sequence>MKSTHQEKNPRAVKKRCIKTDPASAATFCFFAAILMITVFLTSTASAAVVSGNTHLEVSVSEITPNPARPGEDLLIKINIENTGKDPAENVKIGIEELDPFIFTYSTSGVYGSGTNTERIFQIEQISQRAKVELNFHFRVDERATSGVRQLEFTIVDGDGVSFSKRIPIKVEGNPDIVLMGTVITPVNGENSSVDALIPGQEFYLRTTVKNAGNGNAKNVRVILDLNGSSPLIPLEDNVRFFEGLKAGSSENLSFKLLLGSNAEVQPYKIPLRITASNEAEDFQINKAQEIGVNVLNQANINIASLKFDPQMPVKGQQVSMILRLENVGEGEARFVKASLEGLEGSGSTKAFLGRLKKDDDAPAVFTFIPDKAGDQEVTLLVEYEDDFGEHQLSEDLTFNVDRQTGSIIPIVLGAVLILAAAVFYMKKKGKL</sequence>
<keyword evidence="3" id="KW-0645">Protease</keyword>
<dbReference type="RefSeq" id="WP_157197098.1">
    <property type="nucleotide sequence ID" value="NZ_CP009515.1"/>
</dbReference>
<dbReference type="Proteomes" id="UP000033072">
    <property type="component" value="Chromosome"/>
</dbReference>
<dbReference type="HOGENOM" id="CLU_596684_0_0_2"/>
<organism evidence="3 4">
    <name type="scientific">Methanosarcina lacustris Z-7289</name>
    <dbReference type="NCBI Taxonomy" id="1434111"/>
    <lineage>
        <taxon>Archaea</taxon>
        <taxon>Methanobacteriati</taxon>
        <taxon>Methanobacteriota</taxon>
        <taxon>Stenosarchaea group</taxon>
        <taxon>Methanomicrobia</taxon>
        <taxon>Methanosarcinales</taxon>
        <taxon>Methanosarcinaceae</taxon>
        <taxon>Methanosarcina</taxon>
    </lineage>
</organism>
<keyword evidence="1" id="KW-0472">Membrane</keyword>
<keyword evidence="3" id="KW-0378">Hydrolase</keyword>
<dbReference type="PANTHER" id="PTHR35902">
    <property type="entry name" value="S-LAYER DOMAIN-LIKE PROTEIN-RELATED"/>
    <property type="match status" value="1"/>
</dbReference>
<keyword evidence="4" id="KW-1185">Reference proteome</keyword>
<gene>
    <name evidence="3" type="ORF">MSLAZ_1323</name>
</gene>
<evidence type="ECO:0000259" key="2">
    <source>
        <dbReference type="Pfam" id="PF07705"/>
    </source>
</evidence>
<protein>
    <submittedName>
        <fullName evidence="3">Putative carboxyl-terminal-processing protease, deltaproteobacterial</fullName>
    </submittedName>
</protein>
<dbReference type="InterPro" id="IPR011635">
    <property type="entry name" value="CARDB"/>
</dbReference>
<keyword evidence="1" id="KW-0812">Transmembrane</keyword>
<keyword evidence="1" id="KW-1133">Transmembrane helix</keyword>
<dbReference type="InterPro" id="IPR013783">
    <property type="entry name" value="Ig-like_fold"/>
</dbReference>
<reference evidence="3 4" key="1">
    <citation type="submission" date="2014-07" db="EMBL/GenBank/DDBJ databases">
        <title>Methanogenic archaea and the global carbon cycle.</title>
        <authorList>
            <person name="Henriksen J.R."/>
            <person name="Luke J."/>
            <person name="Reinhart S."/>
            <person name="Benedict M.N."/>
            <person name="Youngblut N.D."/>
            <person name="Metcalf M.E."/>
            <person name="Whitaker R.J."/>
            <person name="Metcalf W.W."/>
        </authorList>
    </citation>
    <scope>NUCLEOTIDE SEQUENCE [LARGE SCALE GENOMIC DNA]</scope>
    <source>
        <strain evidence="3 4">Z-7289</strain>
    </source>
</reference>
<proteinExistence type="predicted"/>
<accession>A0A0E3S1I6</accession>
<dbReference type="OrthoDB" id="116073at2157"/>
<dbReference type="Gene3D" id="2.60.40.10">
    <property type="entry name" value="Immunoglobulins"/>
    <property type="match status" value="1"/>
</dbReference>
<dbReference type="Pfam" id="PF07705">
    <property type="entry name" value="CARDB"/>
    <property type="match status" value="1"/>
</dbReference>
<dbReference type="STRING" id="1434111.MSLAZ_1323"/>
<evidence type="ECO:0000256" key="1">
    <source>
        <dbReference type="SAM" id="Phobius"/>
    </source>
</evidence>
<dbReference type="KEGG" id="mls:MSLAZ_1323"/>